<dbReference type="AlphaFoldDB" id="A0A351RAK8"/>
<evidence type="ECO:0000256" key="1">
    <source>
        <dbReference type="SAM" id="Coils"/>
    </source>
</evidence>
<accession>A0A351RAK8</accession>
<sequence>MKIRTPNKVYLKAAEDLTTDQQDRLLCRMRGKLTRRIEDKKLNTIEALAIQLEVEDAELAEWREKMSEIKEKEKSKKRD</sequence>
<dbReference type="EMBL" id="DNAA01000137">
    <property type="protein sequence ID" value="HBA09079.1"/>
    <property type="molecule type" value="Genomic_DNA"/>
</dbReference>
<comment type="caution">
    <text evidence="2">The sequence shown here is derived from an EMBL/GenBank/DDBJ whole genome shotgun (WGS) entry which is preliminary data.</text>
</comment>
<protein>
    <submittedName>
        <fullName evidence="2">Uncharacterized protein</fullName>
    </submittedName>
</protein>
<reference evidence="2 3" key="1">
    <citation type="journal article" date="2018" name="Nat. Biotechnol.">
        <title>A standardized bacterial taxonomy based on genome phylogeny substantially revises the tree of life.</title>
        <authorList>
            <person name="Parks D.H."/>
            <person name="Chuvochina M."/>
            <person name="Waite D.W."/>
            <person name="Rinke C."/>
            <person name="Skarshewski A."/>
            <person name="Chaumeil P.A."/>
            <person name="Hugenholtz P."/>
        </authorList>
    </citation>
    <scope>NUCLEOTIDE SEQUENCE [LARGE SCALE GENOMIC DNA]</scope>
    <source>
        <strain evidence="2">UBA9958</strain>
    </source>
</reference>
<dbReference type="Proteomes" id="UP000264313">
    <property type="component" value="Unassembled WGS sequence"/>
</dbReference>
<keyword evidence="1" id="KW-0175">Coiled coil</keyword>
<feature type="coiled-coil region" evidence="1">
    <location>
        <begin position="45"/>
        <end position="79"/>
    </location>
</feature>
<organism evidence="2 3">
    <name type="scientific">Methylotenera mobilis</name>
    <dbReference type="NCBI Taxonomy" id="359408"/>
    <lineage>
        <taxon>Bacteria</taxon>
        <taxon>Pseudomonadati</taxon>
        <taxon>Pseudomonadota</taxon>
        <taxon>Betaproteobacteria</taxon>
        <taxon>Nitrosomonadales</taxon>
        <taxon>Methylophilaceae</taxon>
        <taxon>Methylotenera</taxon>
    </lineage>
</organism>
<proteinExistence type="predicted"/>
<evidence type="ECO:0000313" key="3">
    <source>
        <dbReference type="Proteomes" id="UP000264313"/>
    </source>
</evidence>
<gene>
    <name evidence="2" type="ORF">DCW48_05635</name>
</gene>
<name>A0A351RAK8_9PROT</name>
<evidence type="ECO:0000313" key="2">
    <source>
        <dbReference type="EMBL" id="HBA09079.1"/>
    </source>
</evidence>